<dbReference type="InterPro" id="IPR011990">
    <property type="entry name" value="TPR-like_helical_dom_sf"/>
</dbReference>
<dbReference type="AlphaFoldDB" id="A0A222E8G6"/>
<sequence length="365" mass="40617">MADWTAQVLSDRLFQSLSECAHIDVFRHSPGQTPSVEVGQIALELDCLHISPDSIGIRLAAIDGLSRRQIWSGRCRASVHGGPPVDELEVLRLVSRAVDAVAIDRTRPESSTDRADALMRLAIDKIFSMDAVEIADADALLASAYEMRPSPLYLAWRLQIRTIQRLERHVSDEKRLRDEGKAFAAYAVETGGENSMILALLGNASLFLFNDPAASLHFAQSSLERNSANAMAVWAASSARLYNGDAVGAYRDATRGRRIVMHSKRQFFWDLQLAATAMVLGRKEEAQSLLETVTLVRPSFRPPLRYLLALNATEGREDSAVHFSDRLKRLEPDFSPLRMFEDKTYPASLVHRTNLIECSRVTAIV</sequence>
<dbReference type="EMBL" id="CP022540">
    <property type="protein sequence ID" value="ASP22477.1"/>
    <property type="molecule type" value="Genomic_DNA"/>
</dbReference>
<accession>A0A222E8G6</accession>
<name>A0A222E8G6_9RHOB</name>
<keyword evidence="2" id="KW-1185">Reference proteome</keyword>
<gene>
    <name evidence="1" type="ORF">ANTHELSMS3_03858</name>
</gene>
<reference evidence="1 2" key="1">
    <citation type="submission" date="2017-07" db="EMBL/GenBank/DDBJ databases">
        <title>Genome Sequence of Antarctobacter heliothermus Strain SMS3 Isolated from a culture of the Diatom Skeletonema marinoi.</title>
        <authorList>
            <person name="Topel M."/>
            <person name="Pinder M.I.M."/>
            <person name="Johansson O.N."/>
            <person name="Kourtchenko O."/>
            <person name="Godhe A."/>
            <person name="Clarke A.K."/>
        </authorList>
    </citation>
    <scope>NUCLEOTIDE SEQUENCE [LARGE SCALE GENOMIC DNA]</scope>
    <source>
        <strain evidence="1 2">SMS3</strain>
    </source>
</reference>
<protein>
    <submittedName>
        <fullName evidence="1">SARP family transcriptional regulator</fullName>
    </submittedName>
</protein>
<organism evidence="1 2">
    <name type="scientific">Antarctobacter heliothermus</name>
    <dbReference type="NCBI Taxonomy" id="74033"/>
    <lineage>
        <taxon>Bacteria</taxon>
        <taxon>Pseudomonadati</taxon>
        <taxon>Pseudomonadota</taxon>
        <taxon>Alphaproteobacteria</taxon>
        <taxon>Rhodobacterales</taxon>
        <taxon>Roseobacteraceae</taxon>
        <taxon>Antarctobacter</taxon>
    </lineage>
</organism>
<dbReference type="Proteomes" id="UP000203589">
    <property type="component" value="Chromosome"/>
</dbReference>
<evidence type="ECO:0000313" key="2">
    <source>
        <dbReference type="Proteomes" id="UP000203589"/>
    </source>
</evidence>
<dbReference type="Gene3D" id="1.25.40.10">
    <property type="entry name" value="Tetratricopeptide repeat domain"/>
    <property type="match status" value="1"/>
</dbReference>
<evidence type="ECO:0000313" key="1">
    <source>
        <dbReference type="EMBL" id="ASP22477.1"/>
    </source>
</evidence>
<proteinExistence type="predicted"/>
<dbReference type="SUPFAM" id="SSF48452">
    <property type="entry name" value="TPR-like"/>
    <property type="match status" value="1"/>
</dbReference>
<dbReference type="KEGG" id="aht:ANTHELSMS3_03858"/>